<protein>
    <recommendedName>
        <fullName evidence="4">DUF1735 domain-containing protein</fullName>
    </recommendedName>
</protein>
<evidence type="ECO:0000313" key="2">
    <source>
        <dbReference type="EMBL" id="UOX32227.1"/>
    </source>
</evidence>
<dbReference type="EMBL" id="CP090145">
    <property type="protein sequence ID" value="UOX32227.1"/>
    <property type="molecule type" value="Genomic_DNA"/>
</dbReference>
<organism evidence="2 3">
    <name type="scientific">Flavobacterium sediminilitoris</name>
    <dbReference type="NCBI Taxonomy" id="2024526"/>
    <lineage>
        <taxon>Bacteria</taxon>
        <taxon>Pseudomonadati</taxon>
        <taxon>Bacteroidota</taxon>
        <taxon>Flavobacteriia</taxon>
        <taxon>Flavobacteriales</taxon>
        <taxon>Flavobacteriaceae</taxon>
        <taxon>Flavobacterium</taxon>
    </lineage>
</organism>
<accession>A0ABY4HIY3</accession>
<reference evidence="2" key="1">
    <citation type="submission" date="2021-12" db="EMBL/GenBank/DDBJ databases">
        <authorList>
            <person name="Cha I.-T."/>
            <person name="Lee K.-E."/>
            <person name="Park S.-J."/>
        </authorList>
    </citation>
    <scope>NUCLEOTIDE SEQUENCE</scope>
    <source>
        <strain evidence="2">YSM-43</strain>
    </source>
</reference>
<proteinExistence type="predicted"/>
<evidence type="ECO:0000313" key="3">
    <source>
        <dbReference type="Proteomes" id="UP000830454"/>
    </source>
</evidence>
<evidence type="ECO:0008006" key="4">
    <source>
        <dbReference type="Google" id="ProtNLM"/>
    </source>
</evidence>
<feature type="chain" id="PRO_5046800239" description="DUF1735 domain-containing protein" evidence="1">
    <location>
        <begin position="24"/>
        <end position="276"/>
    </location>
</feature>
<feature type="signal peptide" evidence="1">
    <location>
        <begin position="1"/>
        <end position="23"/>
    </location>
</feature>
<name>A0ABY4HIY3_9FLAO</name>
<dbReference type="PROSITE" id="PS51257">
    <property type="entry name" value="PROKAR_LIPOPROTEIN"/>
    <property type="match status" value="1"/>
</dbReference>
<gene>
    <name evidence="2" type="ORF">LXD69_09170</name>
</gene>
<keyword evidence="3" id="KW-1185">Reference proteome</keyword>
<sequence length="276" mass="29819">MKKKILILLVVATFGVFYSCSDADPELYSDGAVAYFTAGTSSKFPVKEEDVTGSLKKVRVGVTTVANVDREFQIEVLPDDNLNDDVNYASPSQYSIVSSSLVIPAGSYVGDIEIISEYASLPENEEILLKLKLNSVDSGVVLERMNTYTLTLFRSCLIPDFPLSYNAVPFAFGVNGPAFASTFVPVENVENTYSVASGWGPNFVAWAANESSLEGEYVYSGTLIINCDNSVVYIGNDAWATGGTGSYNPNTGVITVLLTQELFTDPFTVTTTFTPN</sequence>
<dbReference type="Proteomes" id="UP000830454">
    <property type="component" value="Chromosome"/>
</dbReference>
<reference evidence="2" key="2">
    <citation type="submission" date="2022-04" db="EMBL/GenBank/DDBJ databases">
        <title>Complete Genome Sequence of Flavobacterium sediminilitoris YSM-43, Isolated from a Tidal Sediment.</title>
        <authorList>
            <person name="Lee P.A."/>
        </authorList>
    </citation>
    <scope>NUCLEOTIDE SEQUENCE</scope>
    <source>
        <strain evidence="2">YSM-43</strain>
    </source>
</reference>
<keyword evidence="1" id="KW-0732">Signal</keyword>
<dbReference type="RefSeq" id="WP_246914770.1">
    <property type="nucleotide sequence ID" value="NZ_CP090145.1"/>
</dbReference>
<evidence type="ECO:0000256" key="1">
    <source>
        <dbReference type="SAM" id="SignalP"/>
    </source>
</evidence>